<gene>
    <name evidence="2" type="ORF">C494_12601</name>
</gene>
<dbReference type="GeneID" id="39850160"/>
<feature type="transmembrane region" description="Helical" evidence="1">
    <location>
        <begin position="26"/>
        <end position="49"/>
    </location>
</feature>
<reference evidence="2 3" key="1">
    <citation type="journal article" date="2014" name="PLoS Genet.">
        <title>Phylogenetically driven sequencing of extremely halophilic archaea reveals strategies for static and dynamic osmo-response.</title>
        <authorList>
            <person name="Becker E.A."/>
            <person name="Seitzer P.M."/>
            <person name="Tritt A."/>
            <person name="Larsen D."/>
            <person name="Krusor M."/>
            <person name="Yao A.I."/>
            <person name="Wu D."/>
            <person name="Madern D."/>
            <person name="Eisen J.A."/>
            <person name="Darling A.E."/>
            <person name="Facciotti M.T."/>
        </authorList>
    </citation>
    <scope>NUCLEOTIDE SEQUENCE [LARGE SCALE GENOMIC DNA]</scope>
    <source>
        <strain evidence="2 3">JCM 10635</strain>
    </source>
</reference>
<dbReference type="eggNOG" id="arCOG07777">
    <property type="taxonomic scope" value="Archaea"/>
</dbReference>
<name>L9WDZ8_9EURY</name>
<keyword evidence="1" id="KW-0812">Transmembrane</keyword>
<comment type="caution">
    <text evidence="2">The sequence shown here is derived from an EMBL/GenBank/DDBJ whole genome shotgun (WGS) entry which is preliminary data.</text>
</comment>
<evidence type="ECO:0000313" key="2">
    <source>
        <dbReference type="EMBL" id="ELY47699.1"/>
    </source>
</evidence>
<dbReference type="PATRIC" id="fig|1227500.6.peg.2547"/>
<dbReference type="AlphaFoldDB" id="L9WDZ8"/>
<proteinExistence type="predicted"/>
<dbReference type="STRING" id="1227500.C494_12601"/>
<dbReference type="RefSeq" id="WP_006066664.1">
    <property type="nucleotide sequence ID" value="NZ_AOHY01000035.1"/>
</dbReference>
<sequence length="156" mass="17047">MVTDRLRERRERNRSCESTRTERGQVILIGALALAFIILGVVVVFNGVVYTETLSSSETGQSATTAEATELEIQQGVGCLIAEQDDDDLAKKNITAFNDLYQNSTAHSSPAVVNISADADEIYAGDNATVTITYDSNEHHYEQERTIKASDCPENS</sequence>
<evidence type="ECO:0000256" key="1">
    <source>
        <dbReference type="SAM" id="Phobius"/>
    </source>
</evidence>
<evidence type="ECO:0000313" key="3">
    <source>
        <dbReference type="Proteomes" id="UP000011690"/>
    </source>
</evidence>
<dbReference type="EMBL" id="AOHY01000035">
    <property type="protein sequence ID" value="ELY47699.1"/>
    <property type="molecule type" value="Genomic_DNA"/>
</dbReference>
<keyword evidence="1" id="KW-1133">Transmembrane helix</keyword>
<protein>
    <submittedName>
        <fullName evidence="2">Uncharacterized protein</fullName>
    </submittedName>
</protein>
<organism evidence="2 3">
    <name type="scientific">Natronorubrum bangense JCM 10635</name>
    <dbReference type="NCBI Taxonomy" id="1227500"/>
    <lineage>
        <taxon>Archaea</taxon>
        <taxon>Methanobacteriati</taxon>
        <taxon>Methanobacteriota</taxon>
        <taxon>Stenosarchaea group</taxon>
        <taxon>Halobacteria</taxon>
        <taxon>Halobacteriales</taxon>
        <taxon>Natrialbaceae</taxon>
        <taxon>Natronorubrum</taxon>
    </lineage>
</organism>
<keyword evidence="3" id="KW-1185">Reference proteome</keyword>
<dbReference type="Proteomes" id="UP000011690">
    <property type="component" value="Unassembled WGS sequence"/>
</dbReference>
<accession>L9WDZ8</accession>
<keyword evidence="1" id="KW-0472">Membrane</keyword>